<reference evidence="3 4" key="1">
    <citation type="submission" date="2016-07" db="EMBL/GenBank/DDBJ databases">
        <title>Pervasive Adenine N6-methylation of Active Genes in Fungi.</title>
        <authorList>
            <consortium name="DOE Joint Genome Institute"/>
            <person name="Mondo S.J."/>
            <person name="Dannebaum R.O."/>
            <person name="Kuo R.C."/>
            <person name="Labutti K."/>
            <person name="Haridas S."/>
            <person name="Kuo A."/>
            <person name="Salamov A."/>
            <person name="Ahrendt S.R."/>
            <person name="Lipzen A."/>
            <person name="Sullivan W."/>
            <person name="Andreopoulos W.B."/>
            <person name="Clum A."/>
            <person name="Lindquist E."/>
            <person name="Daum C."/>
            <person name="Ramamoorthy G.K."/>
            <person name="Gryganskyi A."/>
            <person name="Culley D."/>
            <person name="Magnuson J.K."/>
            <person name="James T.Y."/>
            <person name="O'Malley M.A."/>
            <person name="Stajich J.E."/>
            <person name="Spatafora J.W."/>
            <person name="Visel A."/>
            <person name="Grigoriev I.V."/>
        </authorList>
    </citation>
    <scope>NUCLEOTIDE SEQUENCE [LARGE SCALE GENOMIC DNA]</scope>
    <source>
        <strain evidence="3 4">NRRL 2496</strain>
    </source>
</reference>
<feature type="region of interest" description="Disordered" evidence="1">
    <location>
        <begin position="620"/>
        <end position="643"/>
    </location>
</feature>
<feature type="region of interest" description="Disordered" evidence="1">
    <location>
        <begin position="124"/>
        <end position="150"/>
    </location>
</feature>
<dbReference type="SMART" id="SM01293">
    <property type="entry name" value="DUF3402"/>
    <property type="match status" value="1"/>
</dbReference>
<dbReference type="Proteomes" id="UP000242180">
    <property type="component" value="Unassembled WGS sequence"/>
</dbReference>
<evidence type="ECO:0000259" key="2">
    <source>
        <dbReference type="SMART" id="SM01293"/>
    </source>
</evidence>
<proteinExistence type="predicted"/>
<dbReference type="STRING" id="13706.A0A1X2HWJ5"/>
<feature type="compositionally biased region" description="Polar residues" evidence="1">
    <location>
        <begin position="57"/>
        <end position="66"/>
    </location>
</feature>
<evidence type="ECO:0000256" key="1">
    <source>
        <dbReference type="SAM" id="MobiDB-lite"/>
    </source>
</evidence>
<organism evidence="3 4">
    <name type="scientific">Syncephalastrum racemosum</name>
    <name type="common">Filamentous fungus</name>
    <dbReference type="NCBI Taxonomy" id="13706"/>
    <lineage>
        <taxon>Eukaryota</taxon>
        <taxon>Fungi</taxon>
        <taxon>Fungi incertae sedis</taxon>
        <taxon>Mucoromycota</taxon>
        <taxon>Mucoromycotina</taxon>
        <taxon>Mucoromycetes</taxon>
        <taxon>Mucorales</taxon>
        <taxon>Syncephalastraceae</taxon>
        <taxon>Syncephalastrum</taxon>
    </lineage>
</organism>
<feature type="region of interest" description="Disordered" evidence="1">
    <location>
        <begin position="518"/>
        <end position="573"/>
    </location>
</feature>
<dbReference type="InterPro" id="IPR040185">
    <property type="entry name" value="Far11/STRP"/>
</dbReference>
<protein>
    <recommendedName>
        <fullName evidence="2">Far11/STRP C-terminal domain-containing protein</fullName>
    </recommendedName>
</protein>
<feature type="compositionally biased region" description="Polar residues" evidence="1">
    <location>
        <begin position="531"/>
        <end position="541"/>
    </location>
</feature>
<dbReference type="PANTHER" id="PTHR13239">
    <property type="entry name" value="PROTEIN REQUIRED FOR HYPHAL ANASTOMOSIS HAM-2"/>
    <property type="match status" value="1"/>
</dbReference>
<feature type="compositionally biased region" description="Acidic residues" evidence="1">
    <location>
        <begin position="553"/>
        <end position="572"/>
    </location>
</feature>
<dbReference type="OrthoDB" id="18234at2759"/>
<dbReference type="GO" id="GO:0007010">
    <property type="term" value="P:cytoskeleton organization"/>
    <property type="evidence" value="ECO:0007669"/>
    <property type="project" value="TreeGrafter"/>
</dbReference>
<keyword evidence="4" id="KW-1185">Reference proteome</keyword>
<comment type="caution">
    <text evidence="3">The sequence shown here is derived from an EMBL/GenBank/DDBJ whole genome shotgun (WGS) entry which is preliminary data.</text>
</comment>
<feature type="domain" description="Far11/STRP C-terminal" evidence="2">
    <location>
        <begin position="90"/>
        <end position="587"/>
    </location>
</feature>
<evidence type="ECO:0000313" key="3">
    <source>
        <dbReference type="EMBL" id="ORZ03956.1"/>
    </source>
</evidence>
<gene>
    <name evidence="3" type="ORF">BCR43DRAFT_68544</name>
</gene>
<dbReference type="EMBL" id="MCGN01000001">
    <property type="protein sequence ID" value="ORZ03956.1"/>
    <property type="molecule type" value="Genomic_DNA"/>
</dbReference>
<name>A0A1X2HWJ5_SYNRA</name>
<dbReference type="PANTHER" id="PTHR13239:SF4">
    <property type="entry name" value="AT25231P"/>
    <property type="match status" value="1"/>
</dbReference>
<feature type="compositionally biased region" description="Low complexity" evidence="1">
    <location>
        <begin position="130"/>
        <end position="146"/>
    </location>
</feature>
<sequence length="643" mass="73174">MVRNKYVDLDIALPCSLPLDLNQNDDAQSMGVSRAMAATPLPFETNFPPKSPKATDSHNLGGTTDKTSTYYFKKELELKQSTTASPYETPYAILEAKDILMRHLKVSLEDIQLAGEKQRARVAWGRRQGQKQQGKEQQQQQQQQQTEEQEYHLEHARHIHRLYMATVHDIPNFIHVCLRYLLRLIFSSPPMEYDTNFIHSITSTLILLMHWFKVSHVLKYERLAAALMDTGGLLLLIRTLVMHDIKNLLTPKSREDAGYLSVMGVHTAPGVQSSASSFSFSSSSSSAGGWDVPSATSWHAEEQEQEQAQALYDPKAEAWLLHTLQILHMITQDKVRRIKLLVLYKSSAALKRVIKACPDSELELYALKLLKSQVGYLGYRWRSRNMRTISAISRRCSTRLVEDWLTQVEDDTTREDFEQEAILRILIRLYHGRYYVPNMLPPLNDEILTCGITHTDGDTNHGDEGDEKLCEHTKENASPSQPDTSIGTPAPGFAPPVSFEALTQEINKLYHQPIRTEPEEEVTDRVDNGWDTPTPQTTSWGRGSGLKMWYYNENDEDDDGAESDPEVDDNIDDPLQNINWETLTLEEMSERLNKVEESTPQRWLSVAIDDPQYCKVLTDVEGLDDEEEVHGSDPDLVDDATWS</sequence>
<dbReference type="GO" id="GO:0005829">
    <property type="term" value="C:cytosol"/>
    <property type="evidence" value="ECO:0007669"/>
    <property type="project" value="TreeGrafter"/>
</dbReference>
<dbReference type="Pfam" id="PF11882">
    <property type="entry name" value="DUF3402"/>
    <property type="match status" value="2"/>
</dbReference>
<feature type="region of interest" description="Disordered" evidence="1">
    <location>
        <begin position="44"/>
        <end position="66"/>
    </location>
</feature>
<accession>A0A1X2HWJ5</accession>
<dbReference type="AlphaFoldDB" id="A0A1X2HWJ5"/>
<dbReference type="InParanoid" id="A0A1X2HWJ5"/>
<evidence type="ECO:0000313" key="4">
    <source>
        <dbReference type="Proteomes" id="UP000242180"/>
    </source>
</evidence>
<dbReference type="InterPro" id="IPR021819">
    <property type="entry name" value="Far11/STRP_C"/>
</dbReference>